<dbReference type="RefSeq" id="WP_006785128.1">
    <property type="nucleotide sequence ID" value="NZ_CABJBH010000005.1"/>
</dbReference>
<organism evidence="4 5">
    <name type="scientific">Turicibacter sanguinis</name>
    <dbReference type="NCBI Taxonomy" id="154288"/>
    <lineage>
        <taxon>Bacteria</taxon>
        <taxon>Bacillati</taxon>
        <taxon>Bacillota</taxon>
        <taxon>Erysipelotrichia</taxon>
        <taxon>Erysipelotrichales</taxon>
        <taxon>Turicibacteraceae</taxon>
        <taxon>Turicibacter</taxon>
    </lineage>
</organism>
<sequence>MKVRLGTVEDIDLIVRLNNELNQMMSKLQPDDFKKISEDIDWVRQYLLNEKADYLLLEDEGEIRGLALVEQLESIDLPSLLKRHYVYLVHLVVDPLYRGCGYGHELFKAAKDWGKDRQLEYIELSVLANNQAALMFYEKEGLMNVRNVMRTPIK</sequence>
<evidence type="ECO:0000256" key="1">
    <source>
        <dbReference type="ARBA" id="ARBA00022679"/>
    </source>
</evidence>
<dbReference type="PROSITE" id="PS51186">
    <property type="entry name" value="GNAT"/>
    <property type="match status" value="1"/>
</dbReference>
<dbReference type="OrthoDB" id="9805924at2"/>
<protein>
    <submittedName>
        <fullName evidence="4">GNAT family N-acetyltransferase</fullName>
    </submittedName>
</protein>
<feature type="domain" description="N-acetyltransferase" evidence="3">
    <location>
        <begin position="1"/>
        <end position="154"/>
    </location>
</feature>
<dbReference type="Proteomes" id="UP000487649">
    <property type="component" value="Unassembled WGS sequence"/>
</dbReference>
<dbReference type="InterPro" id="IPR016181">
    <property type="entry name" value="Acyl_CoA_acyltransferase"/>
</dbReference>
<reference evidence="4 5" key="1">
    <citation type="journal article" date="2019" name="Nat. Med.">
        <title>A library of human gut bacterial isolates paired with longitudinal multiomics data enables mechanistic microbiome research.</title>
        <authorList>
            <person name="Poyet M."/>
            <person name="Groussin M."/>
            <person name="Gibbons S.M."/>
            <person name="Avila-Pacheco J."/>
            <person name="Jiang X."/>
            <person name="Kearney S.M."/>
            <person name="Perrotta A.R."/>
            <person name="Berdy B."/>
            <person name="Zhao S."/>
            <person name="Lieberman T.D."/>
            <person name="Swanson P.K."/>
            <person name="Smith M."/>
            <person name="Roesemann S."/>
            <person name="Alexander J.E."/>
            <person name="Rich S.A."/>
            <person name="Livny J."/>
            <person name="Vlamakis H."/>
            <person name="Clish C."/>
            <person name="Bullock K."/>
            <person name="Deik A."/>
            <person name="Scott J."/>
            <person name="Pierce K.A."/>
            <person name="Xavier R.J."/>
            <person name="Alm E.J."/>
        </authorList>
    </citation>
    <scope>NUCLEOTIDE SEQUENCE [LARGE SCALE GENOMIC DNA]</scope>
    <source>
        <strain evidence="4 5">BIOML-A198</strain>
    </source>
</reference>
<dbReference type="AlphaFoldDB" id="A0A9X5AMQ3"/>
<evidence type="ECO:0000313" key="5">
    <source>
        <dbReference type="Proteomes" id="UP000487649"/>
    </source>
</evidence>
<dbReference type="InterPro" id="IPR050832">
    <property type="entry name" value="Bact_Acetyltransf"/>
</dbReference>
<dbReference type="GeneID" id="60060071"/>
<gene>
    <name evidence="4" type="ORF">GMA92_00435</name>
</gene>
<dbReference type="EMBL" id="WMQE01000001">
    <property type="protein sequence ID" value="MTK19905.1"/>
    <property type="molecule type" value="Genomic_DNA"/>
</dbReference>
<dbReference type="CDD" id="cd04301">
    <property type="entry name" value="NAT_SF"/>
    <property type="match status" value="1"/>
</dbReference>
<comment type="caution">
    <text evidence="4">The sequence shown here is derived from an EMBL/GenBank/DDBJ whole genome shotgun (WGS) entry which is preliminary data.</text>
</comment>
<dbReference type="GO" id="GO:0016747">
    <property type="term" value="F:acyltransferase activity, transferring groups other than amino-acyl groups"/>
    <property type="evidence" value="ECO:0007669"/>
    <property type="project" value="InterPro"/>
</dbReference>
<keyword evidence="2" id="KW-0012">Acyltransferase</keyword>
<dbReference type="SUPFAM" id="SSF55729">
    <property type="entry name" value="Acyl-CoA N-acyltransferases (Nat)"/>
    <property type="match status" value="1"/>
</dbReference>
<evidence type="ECO:0000313" key="4">
    <source>
        <dbReference type="EMBL" id="MTK19905.1"/>
    </source>
</evidence>
<dbReference type="PANTHER" id="PTHR43877">
    <property type="entry name" value="AMINOALKYLPHOSPHONATE N-ACETYLTRANSFERASE-RELATED-RELATED"/>
    <property type="match status" value="1"/>
</dbReference>
<proteinExistence type="predicted"/>
<evidence type="ECO:0000256" key="2">
    <source>
        <dbReference type="ARBA" id="ARBA00023315"/>
    </source>
</evidence>
<name>A0A9X5AMQ3_9FIRM</name>
<dbReference type="PANTHER" id="PTHR43877:SF2">
    <property type="entry name" value="AMINOALKYLPHOSPHONATE N-ACETYLTRANSFERASE-RELATED"/>
    <property type="match status" value="1"/>
</dbReference>
<keyword evidence="1" id="KW-0808">Transferase</keyword>
<dbReference type="InterPro" id="IPR000182">
    <property type="entry name" value="GNAT_dom"/>
</dbReference>
<accession>A0A9X5AMQ3</accession>
<dbReference type="Gene3D" id="3.40.630.30">
    <property type="match status" value="1"/>
</dbReference>
<evidence type="ECO:0000259" key="3">
    <source>
        <dbReference type="PROSITE" id="PS51186"/>
    </source>
</evidence>
<dbReference type="Pfam" id="PF00583">
    <property type="entry name" value="Acetyltransf_1"/>
    <property type="match status" value="1"/>
</dbReference>